<evidence type="ECO:0000256" key="2">
    <source>
        <dbReference type="ARBA" id="ARBA00022485"/>
    </source>
</evidence>
<keyword evidence="2" id="KW-0004">4Fe-4S</keyword>
<dbReference type="Proteomes" id="UP000188298">
    <property type="component" value="Chromosome"/>
</dbReference>
<evidence type="ECO:0000256" key="1">
    <source>
        <dbReference type="ARBA" id="ARBA00001966"/>
    </source>
</evidence>
<dbReference type="InterPro" id="IPR058240">
    <property type="entry name" value="rSAM_sf"/>
</dbReference>
<reference evidence="9 10" key="1">
    <citation type="submission" date="2017-02" db="EMBL/GenBank/DDBJ databases">
        <title>Whole genome sequencing of Helicobacter bilis strain AAQJH.</title>
        <authorList>
            <person name="Conlan S."/>
            <person name="Thomas P.J."/>
            <person name="Mullikin J."/>
            <person name="Palmore T.N."/>
            <person name="Frank K.M."/>
            <person name="Segre J.A."/>
        </authorList>
    </citation>
    <scope>NUCLEOTIDE SEQUENCE [LARGE SCALE GENOMIC DNA]</scope>
    <source>
        <strain evidence="9 10">AAQJH</strain>
    </source>
</reference>
<evidence type="ECO:0000313" key="9">
    <source>
        <dbReference type="EMBL" id="AQQ60268.1"/>
    </source>
</evidence>
<dbReference type="PANTHER" id="PTHR43787:SF10">
    <property type="entry name" value="COFACTOR MODIFYING PROTEIN"/>
    <property type="match status" value="1"/>
</dbReference>
<evidence type="ECO:0000256" key="4">
    <source>
        <dbReference type="ARBA" id="ARBA00022723"/>
    </source>
</evidence>
<comment type="cofactor">
    <cofactor evidence="1">
        <name>[4Fe-4S] cluster</name>
        <dbReference type="ChEBI" id="CHEBI:49883"/>
    </cofactor>
</comment>
<dbReference type="Pfam" id="PF04055">
    <property type="entry name" value="Radical_SAM"/>
    <property type="match status" value="1"/>
</dbReference>
<feature type="domain" description="4Fe4S-binding SPASM" evidence="8">
    <location>
        <begin position="254"/>
        <end position="331"/>
    </location>
</feature>
<feature type="domain" description="Radical SAM core" evidence="7">
    <location>
        <begin position="67"/>
        <end position="192"/>
    </location>
</feature>
<dbReference type="InterPro" id="IPR013785">
    <property type="entry name" value="Aldolase_TIM"/>
</dbReference>
<name>A0A1Q2LIK3_9HELI</name>
<dbReference type="CDD" id="cd01335">
    <property type="entry name" value="Radical_SAM"/>
    <property type="match status" value="1"/>
</dbReference>
<dbReference type="SUPFAM" id="SSF102114">
    <property type="entry name" value="Radical SAM enzymes"/>
    <property type="match status" value="1"/>
</dbReference>
<keyword evidence="3" id="KW-0949">S-adenosyl-L-methionine</keyword>
<evidence type="ECO:0000256" key="6">
    <source>
        <dbReference type="ARBA" id="ARBA00023014"/>
    </source>
</evidence>
<evidence type="ECO:0000256" key="3">
    <source>
        <dbReference type="ARBA" id="ARBA00022691"/>
    </source>
</evidence>
<evidence type="ECO:0000259" key="8">
    <source>
        <dbReference type="Pfam" id="PF13186"/>
    </source>
</evidence>
<evidence type="ECO:0000259" key="7">
    <source>
        <dbReference type="Pfam" id="PF04055"/>
    </source>
</evidence>
<dbReference type="PANTHER" id="PTHR43787">
    <property type="entry name" value="FEMO COFACTOR BIOSYNTHESIS PROTEIN NIFB-RELATED"/>
    <property type="match status" value="1"/>
</dbReference>
<dbReference type="EMBL" id="CP019645">
    <property type="protein sequence ID" value="AQQ60268.1"/>
    <property type="molecule type" value="Genomic_DNA"/>
</dbReference>
<protein>
    <submittedName>
        <fullName evidence="9">SAM domain-containing protein</fullName>
    </submittedName>
</protein>
<accession>A0A1Q2LIK3</accession>
<organism evidence="9 10">
    <name type="scientific">Helicobacter bilis</name>
    <dbReference type="NCBI Taxonomy" id="37372"/>
    <lineage>
        <taxon>Bacteria</taxon>
        <taxon>Pseudomonadati</taxon>
        <taxon>Campylobacterota</taxon>
        <taxon>Epsilonproteobacteria</taxon>
        <taxon>Campylobacterales</taxon>
        <taxon>Helicobacteraceae</taxon>
        <taxon>Helicobacter</taxon>
    </lineage>
</organism>
<proteinExistence type="predicted"/>
<dbReference type="KEGG" id="hbl:XJ32_09405"/>
<dbReference type="CDD" id="cd21109">
    <property type="entry name" value="SPASM"/>
    <property type="match status" value="1"/>
</dbReference>
<dbReference type="SFLD" id="SFLDS00029">
    <property type="entry name" value="Radical_SAM"/>
    <property type="match status" value="1"/>
</dbReference>
<evidence type="ECO:0000313" key="10">
    <source>
        <dbReference type="Proteomes" id="UP000188298"/>
    </source>
</evidence>
<dbReference type="InterPro" id="IPR023885">
    <property type="entry name" value="4Fe4S-binding_SPASM_dom"/>
</dbReference>
<keyword evidence="6" id="KW-0411">Iron-sulfur</keyword>
<dbReference type="GO" id="GO:0046872">
    <property type="term" value="F:metal ion binding"/>
    <property type="evidence" value="ECO:0007669"/>
    <property type="project" value="UniProtKB-KW"/>
</dbReference>
<dbReference type="Gene3D" id="3.20.20.70">
    <property type="entry name" value="Aldolase class I"/>
    <property type="match status" value="1"/>
</dbReference>
<keyword evidence="5" id="KW-0408">Iron</keyword>
<dbReference type="Pfam" id="PF13186">
    <property type="entry name" value="SPASM"/>
    <property type="match status" value="1"/>
</dbReference>
<sequence>MLNKAVKSVYKNMPATFKRKLHRAIRSEGNLYNTQNLIDSTALLSTPITDKELQKKILKKYLQIVEIEIASFCNRTCYFCPNSHIDRKSKSIELDEAVFLKLINNLSEIDYNQWLNFHRFNEPLANKELILKRVRQARERLPKASFRIFTNGDYVSKEYFEELRDAGVTHILMSYYPTNKDYDREKVIKAMEKMQQKLGLESKLMWNTLEEYCVSFIMEGLEILYRSWNPNITGQSRGGSLDFMKQKRNIQSGCFQSAMSFYVDYNGLVMPCCHTRSDEETHKPFILGDCNKNDMFEIFFSSTYTNLRSELFANTATTCNKNIQKICQDCTDRRRELFYEISNY</sequence>
<dbReference type="GO" id="GO:0051539">
    <property type="term" value="F:4 iron, 4 sulfur cluster binding"/>
    <property type="evidence" value="ECO:0007669"/>
    <property type="project" value="UniProtKB-KW"/>
</dbReference>
<dbReference type="AlphaFoldDB" id="A0A1Q2LIK3"/>
<dbReference type="RefSeq" id="WP_077389313.1">
    <property type="nucleotide sequence ID" value="NZ_CP019645.1"/>
</dbReference>
<dbReference type="GO" id="GO:0003824">
    <property type="term" value="F:catalytic activity"/>
    <property type="evidence" value="ECO:0007669"/>
    <property type="project" value="InterPro"/>
</dbReference>
<evidence type="ECO:0000256" key="5">
    <source>
        <dbReference type="ARBA" id="ARBA00023004"/>
    </source>
</evidence>
<keyword evidence="4" id="KW-0479">Metal-binding</keyword>
<gene>
    <name evidence="9" type="ORF">XJ32_09405</name>
</gene>
<dbReference type="InterPro" id="IPR007197">
    <property type="entry name" value="rSAM"/>
</dbReference>